<sequence length="161" mass="16504">MRAGLLAALAVALPDQAAKLWAIAAAPPPPGWPLPLPEGMPFGLSLALVHNPGIFLGTLLPAGGWPQFMVLTLVVLVAVVMLLRMVGSRRVLLNIGRGLVVGGAASNLADRMRLGSVVDYLVIRRGDIGIAINLADLAIIGGAALMIGWAATHALTGRAAA</sequence>
<dbReference type="Proteomes" id="UP000562254">
    <property type="component" value="Unassembled WGS sequence"/>
</dbReference>
<keyword evidence="5" id="KW-0064">Aspartyl protease</keyword>
<dbReference type="PRINTS" id="PR00781">
    <property type="entry name" value="LIPOSIGPTASE"/>
</dbReference>
<evidence type="ECO:0000256" key="5">
    <source>
        <dbReference type="ARBA" id="ARBA00022750"/>
    </source>
</evidence>
<feature type="transmembrane region" description="Helical" evidence="10">
    <location>
        <begin position="68"/>
        <end position="85"/>
    </location>
</feature>
<evidence type="ECO:0000313" key="12">
    <source>
        <dbReference type="Proteomes" id="UP000562254"/>
    </source>
</evidence>
<evidence type="ECO:0000256" key="4">
    <source>
        <dbReference type="ARBA" id="ARBA00022692"/>
    </source>
</evidence>
<comment type="caution">
    <text evidence="11">The sequence shown here is derived from an EMBL/GenBank/DDBJ whole genome shotgun (WGS) entry which is preliminary data.</text>
</comment>
<dbReference type="GO" id="GO:0016020">
    <property type="term" value="C:membrane"/>
    <property type="evidence" value="ECO:0007669"/>
    <property type="project" value="InterPro"/>
</dbReference>
<evidence type="ECO:0000256" key="7">
    <source>
        <dbReference type="ARBA" id="ARBA00022989"/>
    </source>
</evidence>
<comment type="similarity">
    <text evidence="1 9">Belongs to the peptidase A8 family.</text>
</comment>
<keyword evidence="6 11" id="KW-0378">Hydrolase</keyword>
<feature type="transmembrane region" description="Helical" evidence="10">
    <location>
        <begin position="130"/>
        <end position="151"/>
    </location>
</feature>
<evidence type="ECO:0000313" key="11">
    <source>
        <dbReference type="EMBL" id="MBB5687983.1"/>
    </source>
</evidence>
<proteinExistence type="inferred from homology"/>
<dbReference type="PANTHER" id="PTHR33695:SF1">
    <property type="entry name" value="LIPOPROTEIN SIGNAL PEPTIDASE"/>
    <property type="match status" value="1"/>
</dbReference>
<evidence type="ECO:0000256" key="3">
    <source>
        <dbReference type="ARBA" id="ARBA00022670"/>
    </source>
</evidence>
<evidence type="ECO:0000256" key="10">
    <source>
        <dbReference type="SAM" id="Phobius"/>
    </source>
</evidence>
<accession>A0A840Y142</accession>
<gene>
    <name evidence="11" type="ORF">FHS88_000093</name>
</gene>
<name>A0A840Y142_9PROT</name>
<evidence type="ECO:0000256" key="6">
    <source>
        <dbReference type="ARBA" id="ARBA00022801"/>
    </source>
</evidence>
<evidence type="ECO:0000256" key="1">
    <source>
        <dbReference type="ARBA" id="ARBA00006139"/>
    </source>
</evidence>
<organism evidence="11 12">
    <name type="scientific">Neoroseomonas alkaliterrae</name>
    <dbReference type="NCBI Taxonomy" id="1452450"/>
    <lineage>
        <taxon>Bacteria</taxon>
        <taxon>Pseudomonadati</taxon>
        <taxon>Pseudomonadota</taxon>
        <taxon>Alphaproteobacteria</taxon>
        <taxon>Acetobacterales</taxon>
        <taxon>Acetobacteraceae</taxon>
        <taxon>Neoroseomonas</taxon>
    </lineage>
</organism>
<keyword evidence="4 10" id="KW-0812">Transmembrane</keyword>
<evidence type="ECO:0000256" key="9">
    <source>
        <dbReference type="RuleBase" id="RU004181"/>
    </source>
</evidence>
<evidence type="ECO:0000256" key="8">
    <source>
        <dbReference type="ARBA" id="ARBA00023136"/>
    </source>
</evidence>
<dbReference type="PANTHER" id="PTHR33695">
    <property type="entry name" value="LIPOPROTEIN SIGNAL PEPTIDASE"/>
    <property type="match status" value="1"/>
</dbReference>
<evidence type="ECO:0000256" key="2">
    <source>
        <dbReference type="ARBA" id="ARBA00022475"/>
    </source>
</evidence>
<dbReference type="EC" id="3.4.23.36" evidence="11"/>
<reference evidence="11 12" key="1">
    <citation type="submission" date="2020-08" db="EMBL/GenBank/DDBJ databases">
        <title>Genomic Encyclopedia of Type Strains, Phase IV (KMG-IV): sequencing the most valuable type-strain genomes for metagenomic binning, comparative biology and taxonomic classification.</title>
        <authorList>
            <person name="Goeker M."/>
        </authorList>
    </citation>
    <scope>NUCLEOTIDE SEQUENCE [LARGE SCALE GENOMIC DNA]</scope>
    <source>
        <strain evidence="11 12">DSM 25895</strain>
    </source>
</reference>
<dbReference type="AlphaFoldDB" id="A0A840Y142"/>
<keyword evidence="7 10" id="KW-1133">Transmembrane helix</keyword>
<dbReference type="Pfam" id="PF01252">
    <property type="entry name" value="Peptidase_A8"/>
    <property type="match status" value="1"/>
</dbReference>
<keyword evidence="12" id="KW-1185">Reference proteome</keyword>
<keyword evidence="8 10" id="KW-0472">Membrane</keyword>
<dbReference type="RefSeq" id="WP_184480197.1">
    <property type="nucleotide sequence ID" value="NZ_JAAEDJ010000196.1"/>
</dbReference>
<dbReference type="GO" id="GO:0004190">
    <property type="term" value="F:aspartic-type endopeptidase activity"/>
    <property type="evidence" value="ECO:0007669"/>
    <property type="project" value="UniProtKB-KW"/>
</dbReference>
<keyword evidence="2" id="KW-1003">Cell membrane</keyword>
<protein>
    <submittedName>
        <fullName evidence="11">Signal peptidase II</fullName>
        <ecNumber evidence="11">3.4.23.36</ecNumber>
    </submittedName>
</protein>
<keyword evidence="3" id="KW-0645">Protease</keyword>
<dbReference type="GO" id="GO:0006508">
    <property type="term" value="P:proteolysis"/>
    <property type="evidence" value="ECO:0007669"/>
    <property type="project" value="UniProtKB-KW"/>
</dbReference>
<dbReference type="InterPro" id="IPR001872">
    <property type="entry name" value="Peptidase_A8"/>
</dbReference>
<dbReference type="EMBL" id="JACIJE010000001">
    <property type="protein sequence ID" value="MBB5687983.1"/>
    <property type="molecule type" value="Genomic_DNA"/>
</dbReference>